<dbReference type="EMBL" id="GBRH01283483">
    <property type="protein sequence ID" value="JAD14412.1"/>
    <property type="molecule type" value="Transcribed_RNA"/>
</dbReference>
<evidence type="ECO:0000313" key="1">
    <source>
        <dbReference type="EMBL" id="JAD14412.1"/>
    </source>
</evidence>
<name>A0A0A8XRQ2_ARUDO</name>
<dbReference type="AlphaFoldDB" id="A0A0A8XRQ2"/>
<protein>
    <recommendedName>
        <fullName evidence="2">Amidase domain-containing protein</fullName>
    </recommendedName>
</protein>
<dbReference type="SUPFAM" id="SSF75304">
    <property type="entry name" value="Amidase signature (AS) enzymes"/>
    <property type="match status" value="1"/>
</dbReference>
<dbReference type="Gene3D" id="3.90.1300.10">
    <property type="entry name" value="Amidase signature (AS) domain"/>
    <property type="match status" value="1"/>
</dbReference>
<reference evidence="1" key="1">
    <citation type="submission" date="2014-09" db="EMBL/GenBank/DDBJ databases">
        <authorList>
            <person name="Magalhaes I.L.F."/>
            <person name="Oliveira U."/>
            <person name="Santos F.R."/>
            <person name="Vidigal T.H.D.A."/>
            <person name="Brescovit A.D."/>
            <person name="Santos A.J."/>
        </authorList>
    </citation>
    <scope>NUCLEOTIDE SEQUENCE</scope>
    <source>
        <tissue evidence="1">Shoot tissue taken approximately 20 cm above the soil surface</tissue>
    </source>
</reference>
<evidence type="ECO:0008006" key="2">
    <source>
        <dbReference type="Google" id="ProtNLM"/>
    </source>
</evidence>
<organism evidence="1">
    <name type="scientific">Arundo donax</name>
    <name type="common">Giant reed</name>
    <name type="synonym">Donax arundinaceus</name>
    <dbReference type="NCBI Taxonomy" id="35708"/>
    <lineage>
        <taxon>Eukaryota</taxon>
        <taxon>Viridiplantae</taxon>
        <taxon>Streptophyta</taxon>
        <taxon>Embryophyta</taxon>
        <taxon>Tracheophyta</taxon>
        <taxon>Spermatophyta</taxon>
        <taxon>Magnoliopsida</taxon>
        <taxon>Liliopsida</taxon>
        <taxon>Poales</taxon>
        <taxon>Poaceae</taxon>
        <taxon>PACMAD clade</taxon>
        <taxon>Arundinoideae</taxon>
        <taxon>Arundineae</taxon>
        <taxon>Arundo</taxon>
    </lineage>
</organism>
<accession>A0A0A8XRQ2</accession>
<proteinExistence type="predicted"/>
<dbReference type="InterPro" id="IPR036928">
    <property type="entry name" value="AS_sf"/>
</dbReference>
<sequence length="133" mass="14370">MYFHKEIFKTADVIVSPMTGVTAYTLQDDALNSGELDYINGAALVRYSIAGNFLGLPAITVMVGHDKGGAAHRAPVHRPPVVRGDSAPHSFCDAGSVREGLQEAGGVLRSPQERVTYLSHLQEIFSSVRFDQV</sequence>
<reference evidence="1" key="2">
    <citation type="journal article" date="2015" name="Data Brief">
        <title>Shoot transcriptome of the giant reed, Arundo donax.</title>
        <authorList>
            <person name="Barrero R.A."/>
            <person name="Guerrero F.D."/>
            <person name="Moolhuijzen P."/>
            <person name="Goolsby J.A."/>
            <person name="Tidwell J."/>
            <person name="Bellgard S.E."/>
            <person name="Bellgard M.I."/>
        </authorList>
    </citation>
    <scope>NUCLEOTIDE SEQUENCE</scope>
    <source>
        <tissue evidence="1">Shoot tissue taken approximately 20 cm above the soil surface</tissue>
    </source>
</reference>